<evidence type="ECO:0000256" key="2">
    <source>
        <dbReference type="SAM" id="SignalP"/>
    </source>
</evidence>
<evidence type="ECO:0000313" key="4">
    <source>
        <dbReference type="EMBL" id="GAA4547086.1"/>
    </source>
</evidence>
<gene>
    <name evidence="4" type="ORF">GCM10023175_30670</name>
</gene>
<keyword evidence="2" id="KW-0732">Signal</keyword>
<feature type="domain" description="GH16" evidence="3">
    <location>
        <begin position="79"/>
        <end position="276"/>
    </location>
</feature>
<dbReference type="Proteomes" id="UP001501598">
    <property type="component" value="Unassembled WGS sequence"/>
</dbReference>
<dbReference type="PROSITE" id="PS51762">
    <property type="entry name" value="GH16_2"/>
    <property type="match status" value="1"/>
</dbReference>
<evidence type="ECO:0000259" key="3">
    <source>
        <dbReference type="PROSITE" id="PS51762"/>
    </source>
</evidence>
<feature type="signal peptide" evidence="2">
    <location>
        <begin position="1"/>
        <end position="35"/>
    </location>
</feature>
<dbReference type="InterPro" id="IPR013320">
    <property type="entry name" value="ConA-like_dom_sf"/>
</dbReference>
<accession>A0ABP8RT34</accession>
<feature type="compositionally biased region" description="Low complexity" evidence="1">
    <location>
        <begin position="321"/>
        <end position="358"/>
    </location>
</feature>
<reference evidence="5" key="1">
    <citation type="journal article" date="2019" name="Int. J. Syst. Evol. Microbiol.">
        <title>The Global Catalogue of Microorganisms (GCM) 10K type strain sequencing project: providing services to taxonomists for standard genome sequencing and annotation.</title>
        <authorList>
            <consortium name="The Broad Institute Genomics Platform"/>
            <consortium name="The Broad Institute Genome Sequencing Center for Infectious Disease"/>
            <person name="Wu L."/>
            <person name="Ma J."/>
        </authorList>
    </citation>
    <scope>NUCLEOTIDE SEQUENCE [LARGE SCALE GENOMIC DNA]</scope>
    <source>
        <strain evidence="5">JCM 17906</strain>
    </source>
</reference>
<dbReference type="EMBL" id="BAABGT010000034">
    <property type="protein sequence ID" value="GAA4547086.1"/>
    <property type="molecule type" value="Genomic_DNA"/>
</dbReference>
<feature type="chain" id="PRO_5045589606" description="GH16 domain-containing protein" evidence="2">
    <location>
        <begin position="36"/>
        <end position="358"/>
    </location>
</feature>
<comment type="caution">
    <text evidence="4">The sequence shown here is derived from an EMBL/GenBank/DDBJ whole genome shotgun (WGS) entry which is preliminary data.</text>
</comment>
<dbReference type="PANTHER" id="PTHR10963:SF60">
    <property type="entry name" value="GRAM-NEGATIVE BACTERIA-BINDING PROTEIN 1-RELATED"/>
    <property type="match status" value="1"/>
</dbReference>
<name>A0ABP8RT34_9PSEU</name>
<dbReference type="CDD" id="cd00413">
    <property type="entry name" value="Glyco_hydrolase_16"/>
    <property type="match status" value="1"/>
</dbReference>
<dbReference type="Pfam" id="PF00722">
    <property type="entry name" value="Glyco_hydro_16"/>
    <property type="match status" value="1"/>
</dbReference>
<dbReference type="InterPro" id="IPR050546">
    <property type="entry name" value="Glycosyl_Hydrlase_16"/>
</dbReference>
<dbReference type="InterPro" id="IPR000757">
    <property type="entry name" value="Beta-glucanase-like"/>
</dbReference>
<dbReference type="PANTHER" id="PTHR10963">
    <property type="entry name" value="GLYCOSYL HYDROLASE-RELATED"/>
    <property type="match status" value="1"/>
</dbReference>
<dbReference type="Gene3D" id="2.60.120.200">
    <property type="match status" value="1"/>
</dbReference>
<evidence type="ECO:0000313" key="5">
    <source>
        <dbReference type="Proteomes" id="UP001501598"/>
    </source>
</evidence>
<dbReference type="SUPFAM" id="SSF49899">
    <property type="entry name" value="Concanavalin A-like lectins/glucanases"/>
    <property type="match status" value="1"/>
</dbReference>
<sequence>MLLMRSTVRSRTMSVALSGCAVVALSLLSGAPASAAEPVGGTGAAVGAAVGVGAAPVAPSKCATTAADALGWGKPTVQSDFEGTALPPDWHAYGPEPGHDKKGTRSPAQITVADGVVTLAGDEDGNTAAMSWHPGLQYGRWEACVRSEPGAGGYHPVILLWPVKEDWPVGGEIDWMEISADDRQDADFFLHYGADNDQEYGSVSHDATEWTAWALEWTPEKMTAYVDGKEWYSTTETGHFPPAPMNMTVQLDLFPPAGGRTAMQLDWAKQWALPESVPAELSLAPGAPATGQGDLHPDRTPKPLADLPRAAEPAETEPAADEPAATQPSSAEPAATEPAATEPAAAESAGTEPGASDR</sequence>
<keyword evidence="5" id="KW-1185">Reference proteome</keyword>
<feature type="region of interest" description="Disordered" evidence="1">
    <location>
        <begin position="282"/>
        <end position="358"/>
    </location>
</feature>
<organism evidence="4 5">
    <name type="scientific">Pseudonocardia xishanensis</name>
    <dbReference type="NCBI Taxonomy" id="630995"/>
    <lineage>
        <taxon>Bacteria</taxon>
        <taxon>Bacillati</taxon>
        <taxon>Actinomycetota</taxon>
        <taxon>Actinomycetes</taxon>
        <taxon>Pseudonocardiales</taxon>
        <taxon>Pseudonocardiaceae</taxon>
        <taxon>Pseudonocardia</taxon>
    </lineage>
</organism>
<protein>
    <recommendedName>
        <fullName evidence="3">GH16 domain-containing protein</fullName>
    </recommendedName>
</protein>
<proteinExistence type="predicted"/>
<evidence type="ECO:0000256" key="1">
    <source>
        <dbReference type="SAM" id="MobiDB-lite"/>
    </source>
</evidence>